<evidence type="ECO:0000256" key="2">
    <source>
        <dbReference type="SAM" id="MobiDB-lite"/>
    </source>
</evidence>
<dbReference type="PROSITE" id="PS50800">
    <property type="entry name" value="SAP"/>
    <property type="match status" value="1"/>
</dbReference>
<keyword evidence="1" id="KW-0175">Coiled coil</keyword>
<dbReference type="EMBL" id="JAZHXI010000015">
    <property type="protein sequence ID" value="KAL2063289.1"/>
    <property type="molecule type" value="Genomic_DNA"/>
</dbReference>
<sequence>MTRTPKYDDFKIQALRDKCAELGLESTGLRRDVVERLERKDRVMEERAREERLREAERLRSRERGSLGGGYQGSSFREPPRETNDRESGRGREGGDWRIRSGDAESARSVSQYAREGPRPDESARRRVSEGFGSDSRHGRLTDGSTTRESLPLRQHSDNNLHLGGELSIMDLSEAELADILFANYIPPQTDGPAFQRRAKIKAEHDVKLDEAKAKKDAAMKRLIAKYNNEVDKLKVERDGKFEELDRELTSKQEKSRLWNPAFTRLKALREARGKLTYIRDFAPQSGYANQYYRTSPTPAAQYPQPDTRPLSPQRSNSVPALQHSQLNARPISPPRSRIPSAAAPLLRKRKAISPLREQYQAQSQDRDHSCERERPTASLSANKRSRSDSYRILPQTSMNSTSTSALASPPSAPYQILSHIPIEASPLAPKLRHLPYIYIPSTPNSDFSEIKDLLASYPSMPENIRIRSDKTGHFVLFDCSMDGEDEAFRCCDYFIWKGKLGGMQVHRMEMRDD</sequence>
<feature type="compositionally biased region" description="Basic and acidic residues" evidence="2">
    <location>
        <begin position="365"/>
        <end position="376"/>
    </location>
</feature>
<gene>
    <name evidence="4" type="ORF">VTL71DRAFT_5094</name>
</gene>
<feature type="coiled-coil region" evidence="1">
    <location>
        <begin position="202"/>
        <end position="244"/>
    </location>
</feature>
<feature type="compositionally biased region" description="Polar residues" evidence="2">
    <location>
        <begin position="311"/>
        <end position="328"/>
    </location>
</feature>
<feature type="compositionally biased region" description="Low complexity" evidence="2">
    <location>
        <begin position="329"/>
        <end position="345"/>
    </location>
</feature>
<feature type="domain" description="SAP" evidence="3">
    <location>
        <begin position="7"/>
        <end position="41"/>
    </location>
</feature>
<evidence type="ECO:0000313" key="5">
    <source>
        <dbReference type="Proteomes" id="UP001595075"/>
    </source>
</evidence>
<feature type="compositionally biased region" description="Basic and acidic residues" evidence="2">
    <location>
        <begin position="39"/>
        <end position="65"/>
    </location>
</feature>
<dbReference type="InterPro" id="IPR003034">
    <property type="entry name" value="SAP_dom"/>
</dbReference>
<reference evidence="4 5" key="1">
    <citation type="journal article" date="2024" name="Commun. Biol.">
        <title>Comparative genomic analysis of thermophilic fungi reveals convergent evolutionary adaptations and gene losses.</title>
        <authorList>
            <person name="Steindorff A.S."/>
            <person name="Aguilar-Pontes M.V."/>
            <person name="Robinson A.J."/>
            <person name="Andreopoulos B."/>
            <person name="LaButti K."/>
            <person name="Kuo A."/>
            <person name="Mondo S."/>
            <person name="Riley R."/>
            <person name="Otillar R."/>
            <person name="Haridas S."/>
            <person name="Lipzen A."/>
            <person name="Grimwood J."/>
            <person name="Schmutz J."/>
            <person name="Clum A."/>
            <person name="Reid I.D."/>
            <person name="Moisan M.C."/>
            <person name="Butler G."/>
            <person name="Nguyen T.T.M."/>
            <person name="Dewar K."/>
            <person name="Conant G."/>
            <person name="Drula E."/>
            <person name="Henrissat B."/>
            <person name="Hansel C."/>
            <person name="Singer S."/>
            <person name="Hutchinson M.I."/>
            <person name="de Vries R.P."/>
            <person name="Natvig D.O."/>
            <person name="Powell A.J."/>
            <person name="Tsang A."/>
            <person name="Grigoriev I.V."/>
        </authorList>
    </citation>
    <scope>NUCLEOTIDE SEQUENCE [LARGE SCALE GENOMIC DNA]</scope>
    <source>
        <strain evidence="4 5">CBS 494.80</strain>
    </source>
</reference>
<feature type="compositionally biased region" description="Polar residues" evidence="2">
    <location>
        <begin position="290"/>
        <end position="299"/>
    </location>
</feature>
<name>A0ABR4C1S9_9HELO</name>
<feature type="compositionally biased region" description="Basic and acidic residues" evidence="2">
    <location>
        <begin position="116"/>
        <end position="141"/>
    </location>
</feature>
<evidence type="ECO:0000313" key="4">
    <source>
        <dbReference type="EMBL" id="KAL2063289.1"/>
    </source>
</evidence>
<evidence type="ECO:0000256" key="1">
    <source>
        <dbReference type="SAM" id="Coils"/>
    </source>
</evidence>
<dbReference type="Proteomes" id="UP001595075">
    <property type="component" value="Unassembled WGS sequence"/>
</dbReference>
<feature type="compositionally biased region" description="Basic and acidic residues" evidence="2">
    <location>
        <begin position="78"/>
        <end position="106"/>
    </location>
</feature>
<proteinExistence type="predicted"/>
<evidence type="ECO:0000259" key="3">
    <source>
        <dbReference type="PROSITE" id="PS50800"/>
    </source>
</evidence>
<protein>
    <recommendedName>
        <fullName evidence="3">SAP domain-containing protein</fullName>
    </recommendedName>
</protein>
<feature type="region of interest" description="Disordered" evidence="2">
    <location>
        <begin position="290"/>
        <end position="391"/>
    </location>
</feature>
<keyword evidence="5" id="KW-1185">Reference proteome</keyword>
<comment type="caution">
    <text evidence="4">The sequence shown here is derived from an EMBL/GenBank/DDBJ whole genome shotgun (WGS) entry which is preliminary data.</text>
</comment>
<organism evidence="4 5">
    <name type="scientific">Oculimacula yallundae</name>
    <dbReference type="NCBI Taxonomy" id="86028"/>
    <lineage>
        <taxon>Eukaryota</taxon>
        <taxon>Fungi</taxon>
        <taxon>Dikarya</taxon>
        <taxon>Ascomycota</taxon>
        <taxon>Pezizomycotina</taxon>
        <taxon>Leotiomycetes</taxon>
        <taxon>Helotiales</taxon>
        <taxon>Ploettnerulaceae</taxon>
        <taxon>Oculimacula</taxon>
    </lineage>
</organism>
<feature type="region of interest" description="Disordered" evidence="2">
    <location>
        <begin position="39"/>
        <end position="160"/>
    </location>
</feature>
<accession>A0ABR4C1S9</accession>